<dbReference type="InterPro" id="IPR036416">
    <property type="entry name" value="Pept_tRNA_hydro_sf"/>
</dbReference>
<evidence type="ECO:0000256" key="10">
    <source>
        <dbReference type="RuleBase" id="RU004320"/>
    </source>
</evidence>
<dbReference type="KEGG" id="faf:OE104_13245"/>
<feature type="binding site" evidence="8">
    <location>
        <position position="14"/>
    </location>
    <ligand>
        <name>tRNA</name>
        <dbReference type="ChEBI" id="CHEBI:17843"/>
    </ligand>
</feature>
<dbReference type="GO" id="GO:0000049">
    <property type="term" value="F:tRNA binding"/>
    <property type="evidence" value="ECO:0007669"/>
    <property type="project" value="UniProtKB-UniRule"/>
</dbReference>
<reference evidence="11" key="1">
    <citation type="submission" date="2022-09" db="EMBL/GenBank/DDBJ databases">
        <title>Complete Genomes of Fervidibacillus albus and Fervidibacillus halotolerans isolated from tidal flat sediments.</title>
        <authorList>
            <person name="Kwon K.K."/>
            <person name="Yang S.-H."/>
            <person name="Park M.J."/>
            <person name="Oh H.-M."/>
        </authorList>
    </citation>
    <scope>NUCLEOTIDE SEQUENCE</scope>
    <source>
        <strain evidence="11">MEBiC13591</strain>
    </source>
</reference>
<dbReference type="InterPro" id="IPR018171">
    <property type="entry name" value="Pept_tRNA_hydro_CS"/>
</dbReference>
<dbReference type="Proteomes" id="UP001164718">
    <property type="component" value="Chromosome"/>
</dbReference>
<proteinExistence type="inferred from homology"/>
<feature type="binding site" evidence="8">
    <location>
        <position position="64"/>
    </location>
    <ligand>
        <name>tRNA</name>
        <dbReference type="ChEBI" id="CHEBI:17843"/>
    </ligand>
</feature>
<evidence type="ECO:0000256" key="8">
    <source>
        <dbReference type="HAMAP-Rule" id="MF_00083"/>
    </source>
</evidence>
<dbReference type="GO" id="GO:0004045">
    <property type="term" value="F:peptidyl-tRNA hydrolase activity"/>
    <property type="evidence" value="ECO:0007669"/>
    <property type="project" value="UniProtKB-UniRule"/>
</dbReference>
<dbReference type="Gene3D" id="3.40.50.1470">
    <property type="entry name" value="Peptidyl-tRNA hydrolase"/>
    <property type="match status" value="1"/>
</dbReference>
<dbReference type="GO" id="GO:0072344">
    <property type="term" value="P:rescue of stalled ribosome"/>
    <property type="evidence" value="ECO:0007669"/>
    <property type="project" value="UniProtKB-UniRule"/>
</dbReference>
<dbReference type="AlphaFoldDB" id="A0A9E8RVZ5"/>
<dbReference type="SUPFAM" id="SSF53178">
    <property type="entry name" value="Peptidyl-tRNA hydrolase-like"/>
    <property type="match status" value="1"/>
</dbReference>
<dbReference type="InterPro" id="IPR001328">
    <property type="entry name" value="Pept_tRNA_hydro"/>
</dbReference>
<dbReference type="FunFam" id="3.40.50.1470:FF:000001">
    <property type="entry name" value="Peptidyl-tRNA hydrolase"/>
    <property type="match status" value="1"/>
</dbReference>
<name>A0A9E8RVZ5_9BACI</name>
<dbReference type="PROSITE" id="PS01196">
    <property type="entry name" value="PEPT_TRNA_HYDROL_2"/>
    <property type="match status" value="1"/>
</dbReference>
<dbReference type="PANTHER" id="PTHR17224:SF1">
    <property type="entry name" value="PEPTIDYL-TRNA HYDROLASE"/>
    <property type="match status" value="1"/>
</dbReference>
<keyword evidence="8" id="KW-0963">Cytoplasm</keyword>
<comment type="subunit">
    <text evidence="8">Monomer.</text>
</comment>
<comment type="similarity">
    <text evidence="5 8 10">Belongs to the PTH family.</text>
</comment>
<dbReference type="EMBL" id="CP106878">
    <property type="protein sequence ID" value="WAA09483.1"/>
    <property type="molecule type" value="Genomic_DNA"/>
</dbReference>
<feature type="binding site" evidence="8">
    <location>
        <position position="112"/>
    </location>
    <ligand>
        <name>tRNA</name>
        <dbReference type="ChEBI" id="CHEBI:17843"/>
    </ligand>
</feature>
<evidence type="ECO:0000313" key="11">
    <source>
        <dbReference type="EMBL" id="WAA09483.1"/>
    </source>
</evidence>
<comment type="function">
    <text evidence="8">Catalyzes the release of premature peptidyl moieties from peptidyl-tRNA molecules trapped in stalled 50S ribosomal subunits, and thus maintains levels of free tRNAs and 50S ribosomes.</text>
</comment>
<dbReference type="GO" id="GO:0006515">
    <property type="term" value="P:protein quality control for misfolded or incompletely synthesized proteins"/>
    <property type="evidence" value="ECO:0007669"/>
    <property type="project" value="UniProtKB-UniRule"/>
</dbReference>
<dbReference type="Pfam" id="PF01195">
    <property type="entry name" value="Pept_tRNA_hydro"/>
    <property type="match status" value="1"/>
</dbReference>
<evidence type="ECO:0000256" key="2">
    <source>
        <dbReference type="ARBA" id="ARBA00022555"/>
    </source>
</evidence>
<gene>
    <name evidence="8 11" type="primary">pth</name>
    <name evidence="11" type="ORF">OE104_13245</name>
</gene>
<evidence type="ECO:0000256" key="5">
    <source>
        <dbReference type="ARBA" id="ARBA00038063"/>
    </source>
</evidence>
<evidence type="ECO:0000256" key="1">
    <source>
        <dbReference type="ARBA" id="ARBA00013260"/>
    </source>
</evidence>
<keyword evidence="12" id="KW-1185">Reference proteome</keyword>
<evidence type="ECO:0000313" key="12">
    <source>
        <dbReference type="Proteomes" id="UP001164718"/>
    </source>
</evidence>
<comment type="function">
    <text evidence="8">Hydrolyzes ribosome-free peptidyl-tRNAs (with 1 or more amino acids incorporated), which drop off the ribosome during protein synthesis, or as a result of ribosome stalling.</text>
</comment>
<evidence type="ECO:0000256" key="9">
    <source>
        <dbReference type="RuleBase" id="RU000673"/>
    </source>
</evidence>
<comment type="catalytic activity">
    <reaction evidence="6 8 9">
        <text>an N-acyl-L-alpha-aminoacyl-tRNA + H2O = an N-acyl-L-amino acid + a tRNA + H(+)</text>
        <dbReference type="Rhea" id="RHEA:54448"/>
        <dbReference type="Rhea" id="RHEA-COMP:10123"/>
        <dbReference type="Rhea" id="RHEA-COMP:13883"/>
        <dbReference type="ChEBI" id="CHEBI:15377"/>
        <dbReference type="ChEBI" id="CHEBI:15378"/>
        <dbReference type="ChEBI" id="CHEBI:59874"/>
        <dbReference type="ChEBI" id="CHEBI:78442"/>
        <dbReference type="ChEBI" id="CHEBI:138191"/>
        <dbReference type="EC" id="3.1.1.29"/>
    </reaction>
</comment>
<accession>A0A9E8RVZ5</accession>
<dbReference type="PANTHER" id="PTHR17224">
    <property type="entry name" value="PEPTIDYL-TRNA HYDROLASE"/>
    <property type="match status" value="1"/>
</dbReference>
<protein>
    <recommendedName>
        <fullName evidence="7 8">Peptidyl-tRNA hydrolase</fullName>
        <shortName evidence="8">Pth</shortName>
        <ecNumber evidence="1 8">3.1.1.29</ecNumber>
    </recommendedName>
</protein>
<evidence type="ECO:0000256" key="4">
    <source>
        <dbReference type="ARBA" id="ARBA00022884"/>
    </source>
</evidence>
<dbReference type="NCBIfam" id="TIGR00447">
    <property type="entry name" value="pth"/>
    <property type="match status" value="1"/>
</dbReference>
<dbReference type="CDD" id="cd00462">
    <property type="entry name" value="PTH"/>
    <property type="match status" value="1"/>
</dbReference>
<keyword evidence="4 8" id="KW-0694">RNA-binding</keyword>
<organism evidence="11 12">
    <name type="scientific">Fervidibacillus albus</name>
    <dbReference type="NCBI Taxonomy" id="2980026"/>
    <lineage>
        <taxon>Bacteria</taxon>
        <taxon>Bacillati</taxon>
        <taxon>Bacillota</taxon>
        <taxon>Bacilli</taxon>
        <taxon>Bacillales</taxon>
        <taxon>Bacillaceae</taxon>
        <taxon>Fervidibacillus</taxon>
    </lineage>
</organism>
<feature type="site" description="Discriminates between blocked and unblocked aminoacyl-tRNA" evidence="8">
    <location>
        <position position="9"/>
    </location>
</feature>
<evidence type="ECO:0000256" key="7">
    <source>
        <dbReference type="ARBA" id="ARBA00050038"/>
    </source>
</evidence>
<evidence type="ECO:0000256" key="6">
    <source>
        <dbReference type="ARBA" id="ARBA00048707"/>
    </source>
</evidence>
<feature type="site" description="Stabilizes the basic form of H active site to accept a proton" evidence="8">
    <location>
        <position position="91"/>
    </location>
</feature>
<keyword evidence="2 8" id="KW-0820">tRNA-binding</keyword>
<dbReference type="RefSeq" id="WP_275417264.1">
    <property type="nucleotide sequence ID" value="NZ_CP106878.1"/>
</dbReference>
<feature type="binding site" evidence="8">
    <location>
        <position position="66"/>
    </location>
    <ligand>
        <name>tRNA</name>
        <dbReference type="ChEBI" id="CHEBI:17843"/>
    </ligand>
</feature>
<feature type="active site" description="Proton acceptor" evidence="8">
    <location>
        <position position="19"/>
    </location>
</feature>
<comment type="subcellular location">
    <subcellularLocation>
        <location evidence="8">Cytoplasm</location>
    </subcellularLocation>
</comment>
<dbReference type="GO" id="GO:0005737">
    <property type="term" value="C:cytoplasm"/>
    <property type="evidence" value="ECO:0007669"/>
    <property type="project" value="UniProtKB-SubCell"/>
</dbReference>
<evidence type="ECO:0000256" key="3">
    <source>
        <dbReference type="ARBA" id="ARBA00022801"/>
    </source>
</evidence>
<dbReference type="PROSITE" id="PS01195">
    <property type="entry name" value="PEPT_TRNA_HYDROL_1"/>
    <property type="match status" value="1"/>
</dbReference>
<dbReference type="HAMAP" id="MF_00083">
    <property type="entry name" value="Pept_tRNA_hydro_bact"/>
    <property type="match status" value="1"/>
</dbReference>
<sequence length="186" mass="20798">MKLIVGLGNPGRKYEETRHNVGFQVIDELSTRFNLPLKNSKFRALMEKGVVNGQKVLLMKPLTYMNLSGEAIAPVMNYFDIPASNLLVIYDEMDLPVGKIRLRYKGSAGGHNGVKSIIQHIGTEQFNRIRIGVGKPQPGMSTVNHVLGTFSPSDRQIIRGMIQTSADACEMWLDSPFMDVMNKFNQ</sequence>
<dbReference type="EC" id="3.1.1.29" evidence="1 8"/>
<keyword evidence="3 8" id="KW-0378">Hydrolase</keyword>